<reference evidence="3" key="1">
    <citation type="submission" date="2021-01" db="EMBL/GenBank/DDBJ databases">
        <title>Caligus Genome Assembly.</title>
        <authorList>
            <person name="Gallardo-Escarate C."/>
        </authorList>
    </citation>
    <scope>NUCLEOTIDE SEQUENCE [LARGE SCALE GENOMIC DNA]</scope>
</reference>
<proteinExistence type="predicted"/>
<protein>
    <submittedName>
        <fullName evidence="2">Autophagyrelated protein 162like</fullName>
    </submittedName>
</protein>
<feature type="repeat" description="WD" evidence="1">
    <location>
        <begin position="102"/>
        <end position="120"/>
    </location>
</feature>
<organism evidence="2 3">
    <name type="scientific">Caligus rogercresseyi</name>
    <name type="common">Sea louse</name>
    <dbReference type="NCBI Taxonomy" id="217165"/>
    <lineage>
        <taxon>Eukaryota</taxon>
        <taxon>Metazoa</taxon>
        <taxon>Ecdysozoa</taxon>
        <taxon>Arthropoda</taxon>
        <taxon>Crustacea</taxon>
        <taxon>Multicrustacea</taxon>
        <taxon>Hexanauplia</taxon>
        <taxon>Copepoda</taxon>
        <taxon>Siphonostomatoida</taxon>
        <taxon>Caligidae</taxon>
        <taxon>Caligus</taxon>
    </lineage>
</organism>
<dbReference type="PROSITE" id="PS50082">
    <property type="entry name" value="WD_REPEATS_2"/>
    <property type="match status" value="1"/>
</dbReference>
<keyword evidence="3" id="KW-1185">Reference proteome</keyword>
<dbReference type="AlphaFoldDB" id="A0A7T8HFJ2"/>
<evidence type="ECO:0000313" key="2">
    <source>
        <dbReference type="EMBL" id="QQP49112.1"/>
    </source>
</evidence>
<feature type="non-terminal residue" evidence="2">
    <location>
        <position position="1"/>
    </location>
</feature>
<accession>A0A7T8HFJ2</accession>
<evidence type="ECO:0000313" key="3">
    <source>
        <dbReference type="Proteomes" id="UP000595437"/>
    </source>
</evidence>
<gene>
    <name evidence="2" type="ORF">FKW44_009646</name>
</gene>
<dbReference type="Proteomes" id="UP000595437">
    <property type="component" value="Chromosome 6"/>
</dbReference>
<evidence type="ECO:0000256" key="1">
    <source>
        <dbReference type="PROSITE-ProRule" id="PRU00221"/>
    </source>
</evidence>
<dbReference type="EMBL" id="CP045895">
    <property type="protein sequence ID" value="QQP49112.1"/>
    <property type="molecule type" value="Genomic_DNA"/>
</dbReference>
<dbReference type="OrthoDB" id="10652813at2759"/>
<keyword evidence="1" id="KW-0853">WD repeat</keyword>
<sequence length="120" mass="13542">YLIHAGSVAVSQCLQVSKSWNAIISVELGHWPLFEEDPNGKQGISIDRRRCSTKTPLGGEQTLFFHWTDLRRGIYEKSLDHAEEGRGRIDAGGTVTCCLLYSKVLYTGMMDGRIKLWKLK</sequence>
<name>A0A7T8HFJ2_CALRO</name>
<feature type="non-terminal residue" evidence="2">
    <location>
        <position position="120"/>
    </location>
</feature>
<dbReference type="InterPro" id="IPR001680">
    <property type="entry name" value="WD40_rpt"/>
</dbReference>